<gene>
    <name evidence="1" type="ORF">GETHLI_26160</name>
</gene>
<proteinExistence type="predicted"/>
<sequence length="344" mass="38305">MPKSPLWILDADSHEQVERVVSELFDHGITPLMVATPSGGAHFYGMLPDDFPLAGLKNHLPDGAVPMDFKFGPKTLVVCPGSRRKGIEYRPMTTWTMPPVMDPRWFKAWGFWHKRDDRPFLTNPRPLRDRLVAARQYLQLRAPLSVSGKYGHLALARVCSNLVAYHRIEPRTALTMLAPWNARCTDTTGKPCPWSRSELLSALDAAKDAIPESGVKAYQRAEAARELRERIAIHVRLIKVALTIDGGSKVPVSRIRRLLGWFGLNLTETALGNALRLSGCPKIQFTKKRIRAISGMNYSRLVDGLLAARRDAGGRDLNKHEPALPKMCPLLIQVEQVVSGRGAA</sequence>
<name>A0ABQ5QJA7_9BACT</name>
<evidence type="ECO:0008006" key="3">
    <source>
        <dbReference type="Google" id="ProtNLM"/>
    </source>
</evidence>
<evidence type="ECO:0000313" key="1">
    <source>
        <dbReference type="EMBL" id="GLH74114.1"/>
    </source>
</evidence>
<keyword evidence="2" id="KW-1185">Reference proteome</keyword>
<dbReference type="Proteomes" id="UP001165069">
    <property type="component" value="Unassembled WGS sequence"/>
</dbReference>
<dbReference type="SUPFAM" id="SSF56747">
    <property type="entry name" value="Prim-pol domain"/>
    <property type="match status" value="1"/>
</dbReference>
<evidence type="ECO:0000313" key="2">
    <source>
        <dbReference type="Proteomes" id="UP001165069"/>
    </source>
</evidence>
<reference evidence="1 2" key="1">
    <citation type="journal article" date="2023" name="Antonie Van Leeuwenhoek">
        <title>Mesoterricola silvestris gen. nov., sp. nov., Mesoterricola sediminis sp. nov., Geothrix oryzae sp. nov., Geothrix edaphica sp. nov., Geothrix rubra sp. nov., and Geothrix limicola sp. nov., six novel members of Acidobacteriota isolated from soils.</title>
        <authorList>
            <person name="Itoh H."/>
            <person name="Sugisawa Y."/>
            <person name="Mise K."/>
            <person name="Xu Z."/>
            <person name="Kuniyasu M."/>
            <person name="Ushijima N."/>
            <person name="Kawano K."/>
            <person name="Kobayashi E."/>
            <person name="Shiratori Y."/>
            <person name="Masuda Y."/>
            <person name="Senoo K."/>
        </authorList>
    </citation>
    <scope>NUCLEOTIDE SEQUENCE [LARGE SCALE GENOMIC DNA]</scope>
    <source>
        <strain evidence="1 2">Red804</strain>
    </source>
</reference>
<protein>
    <recommendedName>
        <fullName evidence="3">DNA primase/polymerase bifunctional N-terminal domain-containing protein</fullName>
    </recommendedName>
</protein>
<comment type="caution">
    <text evidence="1">The sequence shown here is derived from an EMBL/GenBank/DDBJ whole genome shotgun (WGS) entry which is preliminary data.</text>
</comment>
<accession>A0ABQ5QJA7</accession>
<dbReference type="EMBL" id="BSDE01000005">
    <property type="protein sequence ID" value="GLH74114.1"/>
    <property type="molecule type" value="Genomic_DNA"/>
</dbReference>
<organism evidence="1 2">
    <name type="scientific">Geothrix limicola</name>
    <dbReference type="NCBI Taxonomy" id="2927978"/>
    <lineage>
        <taxon>Bacteria</taxon>
        <taxon>Pseudomonadati</taxon>
        <taxon>Acidobacteriota</taxon>
        <taxon>Holophagae</taxon>
        <taxon>Holophagales</taxon>
        <taxon>Holophagaceae</taxon>
        <taxon>Geothrix</taxon>
    </lineage>
</organism>